<dbReference type="SUPFAM" id="SSF53098">
    <property type="entry name" value="Ribonuclease H-like"/>
    <property type="match status" value="1"/>
</dbReference>
<accession>A0A7L0WA23</accession>
<gene>
    <name evidence="2" type="primary">Piwil2</name>
    <name evidence="2" type="ORF">ALELAT_R00428</name>
</gene>
<feature type="non-terminal residue" evidence="2">
    <location>
        <position position="1"/>
    </location>
</feature>
<dbReference type="InterPro" id="IPR003165">
    <property type="entry name" value="Piwi"/>
</dbReference>
<feature type="domain" description="Piwi" evidence="1">
    <location>
        <begin position="154"/>
        <end position="223"/>
    </location>
</feature>
<dbReference type="Gene3D" id="3.40.50.2300">
    <property type="match status" value="1"/>
</dbReference>
<dbReference type="PROSITE" id="PS50822">
    <property type="entry name" value="PIWI"/>
    <property type="match status" value="1"/>
</dbReference>
<dbReference type="Pfam" id="PF02171">
    <property type="entry name" value="Piwi"/>
    <property type="match status" value="1"/>
</dbReference>
<dbReference type="InterPro" id="IPR012337">
    <property type="entry name" value="RNaseH-like_sf"/>
</dbReference>
<dbReference type="EMBL" id="VXAV01005039">
    <property type="protein sequence ID" value="NXL88345.1"/>
    <property type="molecule type" value="Genomic_DNA"/>
</dbReference>
<sequence>QDVMREMLHSPQQHYESLCSLLRRIQRSQEASHELARWGLVLSPDIHRTQGRILPTERVSLRHSSFFPAEDLSWSKEVVREASISTIAMNYWLLVYPRRLQDLAKDLVAMMKSVCSPIGMHVNHPSLVELKDDRIETYVKTIRNILGSEDKVQVLLCITTNVRGELYSAIKKLCCVQTPVPSQVINVQSLMGQSSKLRSVVQKVLLQINCKLGGELWGVDIPL</sequence>
<dbReference type="GO" id="GO:0003676">
    <property type="term" value="F:nucleic acid binding"/>
    <property type="evidence" value="ECO:0007669"/>
    <property type="project" value="InterPro"/>
</dbReference>
<dbReference type="PANTHER" id="PTHR22891">
    <property type="entry name" value="EUKARYOTIC TRANSLATION INITIATION FACTOR 2C"/>
    <property type="match status" value="1"/>
</dbReference>
<comment type="caution">
    <text evidence="2">The sequence shown here is derived from an EMBL/GenBank/DDBJ whole genome shotgun (WGS) entry which is preliminary data.</text>
</comment>
<organism evidence="2 3">
    <name type="scientific">Alectura lathami</name>
    <name type="common">Australian brush turkey</name>
    <dbReference type="NCBI Taxonomy" id="81907"/>
    <lineage>
        <taxon>Eukaryota</taxon>
        <taxon>Metazoa</taxon>
        <taxon>Chordata</taxon>
        <taxon>Craniata</taxon>
        <taxon>Vertebrata</taxon>
        <taxon>Euteleostomi</taxon>
        <taxon>Archelosauria</taxon>
        <taxon>Archosauria</taxon>
        <taxon>Dinosauria</taxon>
        <taxon>Saurischia</taxon>
        <taxon>Theropoda</taxon>
        <taxon>Coelurosauria</taxon>
        <taxon>Aves</taxon>
        <taxon>Neognathae</taxon>
        <taxon>Galloanserae</taxon>
        <taxon>Galliformes</taxon>
        <taxon>Megapodiidae</taxon>
        <taxon>Alectura</taxon>
    </lineage>
</organism>
<reference evidence="2 3" key="1">
    <citation type="submission" date="2019-09" db="EMBL/GenBank/DDBJ databases">
        <title>Bird 10,000 Genomes (B10K) Project - Family phase.</title>
        <authorList>
            <person name="Zhang G."/>
        </authorList>
    </citation>
    <scope>NUCLEOTIDE SEQUENCE [LARGE SCALE GENOMIC DNA]</scope>
    <source>
        <strain evidence="2">B10K-DU-001-39</strain>
        <tissue evidence="2">Muscle</tissue>
    </source>
</reference>
<protein>
    <submittedName>
        <fullName evidence="2">PIWL2 protein</fullName>
    </submittedName>
</protein>
<dbReference type="OrthoDB" id="445936at2759"/>
<evidence type="ECO:0000313" key="3">
    <source>
        <dbReference type="Proteomes" id="UP000562322"/>
    </source>
</evidence>
<evidence type="ECO:0000313" key="2">
    <source>
        <dbReference type="EMBL" id="NXL88345.1"/>
    </source>
</evidence>
<dbReference type="Proteomes" id="UP000562322">
    <property type="component" value="Unassembled WGS sequence"/>
</dbReference>
<dbReference type="AlphaFoldDB" id="A0A7L0WA23"/>
<dbReference type="FunFam" id="3.40.50.2300:FF:000141">
    <property type="entry name" value="piwi-like protein 2 isoform X1"/>
    <property type="match status" value="1"/>
</dbReference>
<evidence type="ECO:0000259" key="1">
    <source>
        <dbReference type="PROSITE" id="PS50822"/>
    </source>
</evidence>
<name>A0A7L0WA23_ALELA</name>
<keyword evidence="3" id="KW-1185">Reference proteome</keyword>
<feature type="non-terminal residue" evidence="2">
    <location>
        <position position="223"/>
    </location>
</feature>
<proteinExistence type="predicted"/>